<dbReference type="SUPFAM" id="SSF55424">
    <property type="entry name" value="FAD/NAD-linked reductases, dimerisation (C-terminal) domain"/>
    <property type="match status" value="1"/>
</dbReference>
<feature type="binding site" evidence="8">
    <location>
        <begin position="148"/>
        <end position="150"/>
    </location>
    <ligand>
        <name>FAD</name>
        <dbReference type="ChEBI" id="CHEBI:57692"/>
    </ligand>
</feature>
<reference evidence="13" key="1">
    <citation type="submission" date="2021-04" db="EMBL/GenBank/DDBJ databases">
        <title>Devosia litorisediminis sp. nov., isolated from a sand dune.</title>
        <authorList>
            <person name="Park S."/>
            <person name="Yoon J.-H."/>
        </authorList>
    </citation>
    <scope>NUCLEOTIDE SEQUENCE</scope>
    <source>
        <strain evidence="13">BSSL-BM10</strain>
    </source>
</reference>
<dbReference type="Proteomes" id="UP000678281">
    <property type="component" value="Unassembled WGS sequence"/>
</dbReference>
<dbReference type="InterPro" id="IPR004099">
    <property type="entry name" value="Pyr_nucl-diS_OxRdtase_dimer"/>
</dbReference>
<keyword evidence="14" id="KW-1185">Reference proteome</keyword>
<name>A0A942ECP4_9HYPH</name>
<dbReference type="PRINTS" id="PR00411">
    <property type="entry name" value="PNDRDTASEI"/>
</dbReference>
<feature type="binding site" evidence="8">
    <location>
        <begin position="185"/>
        <end position="192"/>
    </location>
    <ligand>
        <name>NAD(+)</name>
        <dbReference type="ChEBI" id="CHEBI:57540"/>
    </ligand>
</feature>
<keyword evidence="2 10" id="KW-0285">Flavoprotein</keyword>
<dbReference type="GO" id="GO:0003955">
    <property type="term" value="F:NAD(P)H dehydrogenase (quinone) activity"/>
    <property type="evidence" value="ECO:0007669"/>
    <property type="project" value="TreeGrafter"/>
</dbReference>
<dbReference type="Pfam" id="PF07992">
    <property type="entry name" value="Pyr_redox_2"/>
    <property type="match status" value="1"/>
</dbReference>
<feature type="binding site" evidence="8">
    <location>
        <position position="314"/>
    </location>
    <ligand>
        <name>FAD</name>
        <dbReference type="ChEBI" id="CHEBI:57692"/>
    </ligand>
</feature>
<dbReference type="InterPro" id="IPR036188">
    <property type="entry name" value="FAD/NAD-bd_sf"/>
</dbReference>
<feature type="binding site" evidence="8">
    <location>
        <position position="274"/>
    </location>
    <ligand>
        <name>NAD(+)</name>
        <dbReference type="ChEBI" id="CHEBI:57540"/>
    </ligand>
</feature>
<dbReference type="SUPFAM" id="SSF51905">
    <property type="entry name" value="FAD/NAD(P)-binding domain"/>
    <property type="match status" value="1"/>
</dbReference>
<keyword evidence="7 10" id="KW-0676">Redox-active center</keyword>
<evidence type="ECO:0000256" key="6">
    <source>
        <dbReference type="ARBA" id="ARBA00023157"/>
    </source>
</evidence>
<evidence type="ECO:0000256" key="2">
    <source>
        <dbReference type="ARBA" id="ARBA00022630"/>
    </source>
</evidence>
<dbReference type="PANTHER" id="PTHR43014">
    <property type="entry name" value="MERCURIC REDUCTASE"/>
    <property type="match status" value="1"/>
</dbReference>
<keyword evidence="4" id="KW-0521">NADP</keyword>
<evidence type="ECO:0000259" key="11">
    <source>
        <dbReference type="Pfam" id="PF02852"/>
    </source>
</evidence>
<evidence type="ECO:0000313" key="13">
    <source>
        <dbReference type="EMBL" id="MBS3850004.1"/>
    </source>
</evidence>
<keyword evidence="8" id="KW-0547">Nucleotide-binding</keyword>
<dbReference type="EMBL" id="JAGXTP010000002">
    <property type="protein sequence ID" value="MBS3850004.1"/>
    <property type="molecule type" value="Genomic_DNA"/>
</dbReference>
<dbReference type="PROSITE" id="PS00076">
    <property type="entry name" value="PYRIDINE_REDOX_1"/>
    <property type="match status" value="1"/>
</dbReference>
<evidence type="ECO:0000256" key="3">
    <source>
        <dbReference type="ARBA" id="ARBA00022827"/>
    </source>
</evidence>
<dbReference type="Gene3D" id="3.30.390.30">
    <property type="match status" value="1"/>
</dbReference>
<dbReference type="GO" id="GO:0050660">
    <property type="term" value="F:flavin adenine dinucleotide binding"/>
    <property type="evidence" value="ECO:0007669"/>
    <property type="project" value="TreeGrafter"/>
</dbReference>
<evidence type="ECO:0000313" key="14">
    <source>
        <dbReference type="Proteomes" id="UP000678281"/>
    </source>
</evidence>
<evidence type="ECO:0000256" key="1">
    <source>
        <dbReference type="ARBA" id="ARBA00007532"/>
    </source>
</evidence>
<keyword evidence="3 8" id="KW-0274">FAD</keyword>
<feature type="domain" description="Pyridine nucleotide-disulphide oxidoreductase dimerisation" evidence="11">
    <location>
        <begin position="350"/>
        <end position="456"/>
    </location>
</feature>
<dbReference type="FunFam" id="3.30.390.30:FF:000001">
    <property type="entry name" value="Dihydrolipoyl dehydrogenase"/>
    <property type="match status" value="1"/>
</dbReference>
<evidence type="ECO:0000259" key="12">
    <source>
        <dbReference type="Pfam" id="PF07992"/>
    </source>
</evidence>
<evidence type="ECO:0000256" key="10">
    <source>
        <dbReference type="RuleBase" id="RU003691"/>
    </source>
</evidence>
<dbReference type="InterPro" id="IPR016156">
    <property type="entry name" value="FAD/NAD-linked_Rdtase_dimer_sf"/>
</dbReference>
<dbReference type="PRINTS" id="PR00368">
    <property type="entry name" value="FADPNR"/>
</dbReference>
<dbReference type="AlphaFoldDB" id="A0A942ECP4"/>
<dbReference type="InterPro" id="IPR012999">
    <property type="entry name" value="Pyr_OxRdtase_I_AS"/>
</dbReference>
<organism evidence="13 14">
    <name type="scientific">Devosia litorisediminis</name>
    <dbReference type="NCBI Taxonomy" id="2829817"/>
    <lineage>
        <taxon>Bacteria</taxon>
        <taxon>Pseudomonadati</taxon>
        <taxon>Pseudomonadota</taxon>
        <taxon>Alphaproteobacteria</taxon>
        <taxon>Hyphomicrobiales</taxon>
        <taxon>Devosiaceae</taxon>
        <taxon>Devosia</taxon>
    </lineage>
</organism>
<dbReference type="GO" id="GO:0016668">
    <property type="term" value="F:oxidoreductase activity, acting on a sulfur group of donors, NAD(P) as acceptor"/>
    <property type="evidence" value="ECO:0007669"/>
    <property type="project" value="InterPro"/>
</dbReference>
<comment type="caution">
    <text evidence="13">The sequence shown here is derived from an EMBL/GenBank/DDBJ whole genome shotgun (WGS) entry which is preliminary data.</text>
</comment>
<feature type="disulfide bond" description="Redox-active" evidence="9">
    <location>
        <begin position="50"/>
        <end position="55"/>
    </location>
</feature>
<dbReference type="PANTHER" id="PTHR43014:SF2">
    <property type="entry name" value="MERCURIC REDUCTASE"/>
    <property type="match status" value="1"/>
</dbReference>
<dbReference type="InterPro" id="IPR001100">
    <property type="entry name" value="Pyr_nuc-diS_OxRdtase"/>
</dbReference>
<proteinExistence type="inferred from homology"/>
<dbReference type="InterPro" id="IPR023753">
    <property type="entry name" value="FAD/NAD-binding_dom"/>
</dbReference>
<evidence type="ECO:0000256" key="9">
    <source>
        <dbReference type="PIRSR" id="PIRSR000350-4"/>
    </source>
</evidence>
<dbReference type="PIRSF" id="PIRSF000350">
    <property type="entry name" value="Mercury_reductase_MerA"/>
    <property type="match status" value="1"/>
</dbReference>
<keyword evidence="6" id="KW-1015">Disulfide bond</keyword>
<accession>A0A942ECP4</accession>
<comment type="cofactor">
    <cofactor evidence="8">
        <name>FAD</name>
        <dbReference type="ChEBI" id="CHEBI:57692"/>
    </cofactor>
    <text evidence="8">Binds 1 FAD per subunit.</text>
</comment>
<evidence type="ECO:0000256" key="5">
    <source>
        <dbReference type="ARBA" id="ARBA00023002"/>
    </source>
</evidence>
<protein>
    <submittedName>
        <fullName evidence="13">FAD-dependent oxidoreductase</fullName>
    </submittedName>
</protein>
<feature type="binding site" evidence="8">
    <location>
        <position position="59"/>
    </location>
    <ligand>
        <name>FAD</name>
        <dbReference type="ChEBI" id="CHEBI:57692"/>
    </ligand>
</feature>
<keyword evidence="5 10" id="KW-0560">Oxidoreductase</keyword>
<comment type="similarity">
    <text evidence="1 10">Belongs to the class-I pyridine nucleotide-disulfide oxidoreductase family.</text>
</comment>
<feature type="domain" description="FAD/NAD(P)-binding" evidence="12">
    <location>
        <begin position="14"/>
        <end position="328"/>
    </location>
</feature>
<sequence>MTANNQASHLIECDVCVIGAGSAGLSAASGAAQLGAKVVLIERGAMGGDCLNTGCVPSKSFIAAAHAAHAFKAAMAMGVGEGLAPKVDFQAVHDHVHAVIGAIAPNDSVERFEGMGITVLKESASFVSPTEVVAGNHRITARRFVVATGSRASLPPIPGLAACKPLTNETIFELTTRPDHLLILGGGPIGLEMAQAFRRLGSEVTVVDAGEILGKDEPEAAPLIRKVFADEGIALHENAQFADPKLVDGGVQATVKTASDTRTISASHLLVAAGRTPNLDGLGLDLAGVKTNKKGVEVDARLRSSNHRVYALGDVAGGPQFTHIAGYHAGIFVRNAMFGLPSKVDYAALPWVTYLDPEVAHVGLTEADARKQHGEVTTIIEHFAENDRAQTEKRTEGFIKLVLTPRGKVLGATMVGPHAGEMITLWGLVISGKVKLSAVASMIAPYPTLAEISKRAASAYYKPKLFGKLPKAWVGLVQKLLP</sequence>
<gene>
    <name evidence="13" type="ORF">KD146_14980</name>
</gene>
<evidence type="ECO:0000256" key="7">
    <source>
        <dbReference type="ARBA" id="ARBA00023284"/>
    </source>
</evidence>
<keyword evidence="8" id="KW-0520">NAD</keyword>
<dbReference type="RefSeq" id="WP_212659618.1">
    <property type="nucleotide sequence ID" value="NZ_JAGXTP010000002.1"/>
</dbReference>
<dbReference type="Gene3D" id="3.50.50.60">
    <property type="entry name" value="FAD/NAD(P)-binding domain"/>
    <property type="match status" value="2"/>
</dbReference>
<dbReference type="Pfam" id="PF02852">
    <property type="entry name" value="Pyr_redox_dim"/>
    <property type="match status" value="1"/>
</dbReference>
<evidence type="ECO:0000256" key="4">
    <source>
        <dbReference type="ARBA" id="ARBA00022857"/>
    </source>
</evidence>
<evidence type="ECO:0000256" key="8">
    <source>
        <dbReference type="PIRSR" id="PIRSR000350-3"/>
    </source>
</evidence>